<organism evidence="1 2">
    <name type="scientific">Staurois parvus</name>
    <dbReference type="NCBI Taxonomy" id="386267"/>
    <lineage>
        <taxon>Eukaryota</taxon>
        <taxon>Metazoa</taxon>
        <taxon>Chordata</taxon>
        <taxon>Craniata</taxon>
        <taxon>Vertebrata</taxon>
        <taxon>Euteleostomi</taxon>
        <taxon>Amphibia</taxon>
        <taxon>Batrachia</taxon>
        <taxon>Anura</taxon>
        <taxon>Neobatrachia</taxon>
        <taxon>Ranoidea</taxon>
        <taxon>Ranidae</taxon>
        <taxon>Staurois</taxon>
    </lineage>
</organism>
<name>A0ABN9HHW5_9NEOB</name>
<dbReference type="EMBL" id="CATNWA010021017">
    <property type="protein sequence ID" value="CAI9621024.1"/>
    <property type="molecule type" value="Genomic_DNA"/>
</dbReference>
<feature type="non-terminal residue" evidence="1">
    <location>
        <position position="36"/>
    </location>
</feature>
<evidence type="ECO:0000313" key="2">
    <source>
        <dbReference type="Proteomes" id="UP001162483"/>
    </source>
</evidence>
<reference evidence="1" key="1">
    <citation type="submission" date="2023-05" db="EMBL/GenBank/DDBJ databases">
        <authorList>
            <person name="Stuckert A."/>
        </authorList>
    </citation>
    <scope>NUCLEOTIDE SEQUENCE</scope>
</reference>
<accession>A0ABN9HHW5</accession>
<comment type="caution">
    <text evidence="1">The sequence shown here is derived from an EMBL/GenBank/DDBJ whole genome shotgun (WGS) entry which is preliminary data.</text>
</comment>
<gene>
    <name evidence="1" type="ORF">SPARVUS_LOCUS16078400</name>
</gene>
<dbReference type="Proteomes" id="UP001162483">
    <property type="component" value="Unassembled WGS sequence"/>
</dbReference>
<evidence type="ECO:0000313" key="1">
    <source>
        <dbReference type="EMBL" id="CAI9621024.1"/>
    </source>
</evidence>
<protein>
    <submittedName>
        <fullName evidence="1">Uncharacterized protein</fullName>
    </submittedName>
</protein>
<proteinExistence type="predicted"/>
<sequence>MSCQSAPDYVCMSLNLPELSHQKVVKSDSQSQAARA</sequence>
<keyword evidence="2" id="KW-1185">Reference proteome</keyword>